<reference evidence="2" key="1">
    <citation type="journal article" date="2020" name="Stud. Mycol.">
        <title>101 Dothideomycetes genomes: a test case for predicting lifestyles and emergence of pathogens.</title>
        <authorList>
            <person name="Haridas S."/>
            <person name="Albert R."/>
            <person name="Binder M."/>
            <person name="Bloem J."/>
            <person name="Labutti K."/>
            <person name="Salamov A."/>
            <person name="Andreopoulos B."/>
            <person name="Baker S."/>
            <person name="Barry K."/>
            <person name="Bills G."/>
            <person name="Bluhm B."/>
            <person name="Cannon C."/>
            <person name="Castanera R."/>
            <person name="Culley D."/>
            <person name="Daum C."/>
            <person name="Ezra D."/>
            <person name="Gonzalez J."/>
            <person name="Henrissat B."/>
            <person name="Kuo A."/>
            <person name="Liang C."/>
            <person name="Lipzen A."/>
            <person name="Lutzoni F."/>
            <person name="Magnuson J."/>
            <person name="Mondo S."/>
            <person name="Nolan M."/>
            <person name="Ohm R."/>
            <person name="Pangilinan J."/>
            <person name="Park H.-J."/>
            <person name="Ramirez L."/>
            <person name="Alfaro M."/>
            <person name="Sun H."/>
            <person name="Tritt A."/>
            <person name="Yoshinaga Y."/>
            <person name="Zwiers L.-H."/>
            <person name="Turgeon B."/>
            <person name="Goodwin S."/>
            <person name="Spatafora J."/>
            <person name="Crous P."/>
            <person name="Grigoriev I."/>
        </authorList>
    </citation>
    <scope>NUCLEOTIDE SEQUENCE</scope>
    <source>
        <strain evidence="2">CBS 183.55</strain>
    </source>
</reference>
<dbReference type="RefSeq" id="XP_033446318.1">
    <property type="nucleotide sequence ID" value="XM_033588335.1"/>
</dbReference>
<evidence type="ECO:0000313" key="2">
    <source>
        <dbReference type="EMBL" id="KAF1926066.1"/>
    </source>
</evidence>
<evidence type="ECO:0000256" key="1">
    <source>
        <dbReference type="SAM" id="MobiDB-lite"/>
    </source>
</evidence>
<dbReference type="GeneID" id="54345982"/>
<feature type="compositionally biased region" description="Pro residues" evidence="1">
    <location>
        <begin position="48"/>
        <end position="57"/>
    </location>
</feature>
<organism evidence="2 3">
    <name type="scientific">Didymella exigua CBS 183.55</name>
    <dbReference type="NCBI Taxonomy" id="1150837"/>
    <lineage>
        <taxon>Eukaryota</taxon>
        <taxon>Fungi</taxon>
        <taxon>Dikarya</taxon>
        <taxon>Ascomycota</taxon>
        <taxon>Pezizomycotina</taxon>
        <taxon>Dothideomycetes</taxon>
        <taxon>Pleosporomycetidae</taxon>
        <taxon>Pleosporales</taxon>
        <taxon>Pleosporineae</taxon>
        <taxon>Didymellaceae</taxon>
        <taxon>Didymella</taxon>
    </lineage>
</organism>
<dbReference type="EMBL" id="ML978979">
    <property type="protein sequence ID" value="KAF1926066.1"/>
    <property type="molecule type" value="Genomic_DNA"/>
</dbReference>
<protein>
    <submittedName>
        <fullName evidence="2">Uncharacterized protein</fullName>
    </submittedName>
</protein>
<evidence type="ECO:0000313" key="3">
    <source>
        <dbReference type="Proteomes" id="UP000800082"/>
    </source>
</evidence>
<name>A0A6A5RHY6_9PLEO</name>
<proteinExistence type="predicted"/>
<dbReference type="Proteomes" id="UP000800082">
    <property type="component" value="Unassembled WGS sequence"/>
</dbReference>
<sequence>MLPCTCTLLPSCLSQMPPVPPHVLGQSKRNINPTNDRDHSALHSTPSIPSPHPPEPPGLAELRNAEIAAIPRAAIRSGVAAPGAGEYGLARGAFACYDGSNDGCGNVWNEWTVLFVFDILMNKVFDV</sequence>
<dbReference type="AlphaFoldDB" id="A0A6A5RHY6"/>
<gene>
    <name evidence="2" type="ORF">M421DRAFT_224231</name>
</gene>
<keyword evidence="3" id="KW-1185">Reference proteome</keyword>
<feature type="region of interest" description="Disordered" evidence="1">
    <location>
        <begin position="23"/>
        <end position="59"/>
    </location>
</feature>
<accession>A0A6A5RHY6</accession>